<evidence type="ECO:0000313" key="1">
    <source>
        <dbReference type="EMBL" id="KAI3701972.1"/>
    </source>
</evidence>
<keyword evidence="2" id="KW-1185">Reference proteome</keyword>
<sequence>MNLLDPNYPKITFIVPRSISKYRAITSRPWHCILHILICSCITISCYTRCLCFNIGVSDFETGPTHNCELIANREPIF</sequence>
<organism evidence="1 2">
    <name type="scientific">Arctium lappa</name>
    <name type="common">Greater burdock</name>
    <name type="synonym">Lappa major</name>
    <dbReference type="NCBI Taxonomy" id="4217"/>
    <lineage>
        <taxon>Eukaryota</taxon>
        <taxon>Viridiplantae</taxon>
        <taxon>Streptophyta</taxon>
        <taxon>Embryophyta</taxon>
        <taxon>Tracheophyta</taxon>
        <taxon>Spermatophyta</taxon>
        <taxon>Magnoliopsida</taxon>
        <taxon>eudicotyledons</taxon>
        <taxon>Gunneridae</taxon>
        <taxon>Pentapetalae</taxon>
        <taxon>asterids</taxon>
        <taxon>campanulids</taxon>
        <taxon>Asterales</taxon>
        <taxon>Asteraceae</taxon>
        <taxon>Carduoideae</taxon>
        <taxon>Cardueae</taxon>
        <taxon>Arctiinae</taxon>
        <taxon>Arctium</taxon>
    </lineage>
</organism>
<gene>
    <name evidence="1" type="ORF">L6452_27503</name>
</gene>
<reference evidence="1 2" key="2">
    <citation type="journal article" date="2022" name="Mol. Ecol. Resour.">
        <title>The genomes of chicory, endive, great burdock and yacon provide insights into Asteraceae paleo-polyploidization history and plant inulin production.</title>
        <authorList>
            <person name="Fan W."/>
            <person name="Wang S."/>
            <person name="Wang H."/>
            <person name="Wang A."/>
            <person name="Jiang F."/>
            <person name="Liu H."/>
            <person name="Zhao H."/>
            <person name="Xu D."/>
            <person name="Zhang Y."/>
        </authorList>
    </citation>
    <scope>NUCLEOTIDE SEQUENCE [LARGE SCALE GENOMIC DNA]</scope>
    <source>
        <strain evidence="2">cv. Niubang</strain>
    </source>
</reference>
<reference evidence="2" key="1">
    <citation type="journal article" date="2022" name="Mol. Ecol. Resour.">
        <title>The genomes of chicory, endive, great burdock and yacon provide insights into Asteraceae palaeo-polyploidization history and plant inulin production.</title>
        <authorList>
            <person name="Fan W."/>
            <person name="Wang S."/>
            <person name="Wang H."/>
            <person name="Wang A."/>
            <person name="Jiang F."/>
            <person name="Liu H."/>
            <person name="Zhao H."/>
            <person name="Xu D."/>
            <person name="Zhang Y."/>
        </authorList>
    </citation>
    <scope>NUCLEOTIDE SEQUENCE [LARGE SCALE GENOMIC DNA]</scope>
    <source>
        <strain evidence="2">cv. Niubang</strain>
    </source>
</reference>
<comment type="caution">
    <text evidence="1">The sequence shown here is derived from an EMBL/GenBank/DDBJ whole genome shotgun (WGS) entry which is preliminary data.</text>
</comment>
<accession>A0ACB8ZVV9</accession>
<dbReference type="EMBL" id="CM042055">
    <property type="protein sequence ID" value="KAI3701972.1"/>
    <property type="molecule type" value="Genomic_DNA"/>
</dbReference>
<name>A0ACB8ZVV9_ARCLA</name>
<proteinExistence type="predicted"/>
<protein>
    <submittedName>
        <fullName evidence="1">Uncharacterized protein</fullName>
    </submittedName>
</protein>
<evidence type="ECO:0000313" key="2">
    <source>
        <dbReference type="Proteomes" id="UP001055879"/>
    </source>
</evidence>
<dbReference type="Proteomes" id="UP001055879">
    <property type="component" value="Linkage Group LG09"/>
</dbReference>